<protein>
    <submittedName>
        <fullName evidence="8">RNA recognition motif-containing protein</fullName>
    </submittedName>
</protein>
<keyword evidence="2" id="KW-0677">Repeat</keyword>
<dbReference type="SMART" id="SM00360">
    <property type="entry name" value="RRM"/>
    <property type="match status" value="4"/>
</dbReference>
<feature type="region of interest" description="Disordered" evidence="6">
    <location>
        <begin position="132"/>
        <end position="151"/>
    </location>
</feature>
<feature type="region of interest" description="Disordered" evidence="6">
    <location>
        <begin position="658"/>
        <end position="755"/>
    </location>
</feature>
<dbReference type="Gene3D" id="3.30.70.330">
    <property type="match status" value="4"/>
</dbReference>
<dbReference type="EMBL" id="JAPUFD010000012">
    <property type="protein sequence ID" value="MDI1490570.1"/>
    <property type="molecule type" value="Genomic_DNA"/>
</dbReference>
<dbReference type="InterPro" id="IPR035979">
    <property type="entry name" value="RBD_domain_sf"/>
</dbReference>
<name>A0AA43QQ69_9LECA</name>
<dbReference type="FunFam" id="3.30.70.330:FF:000406">
    <property type="entry name" value="Related to Nucleolar protein NOP4"/>
    <property type="match status" value="1"/>
</dbReference>
<feature type="compositionally biased region" description="Basic residues" evidence="6">
    <location>
        <begin position="737"/>
        <end position="755"/>
    </location>
</feature>
<dbReference type="CDD" id="cd12676">
    <property type="entry name" value="RRM3_Nop4p"/>
    <property type="match status" value="1"/>
</dbReference>
<comment type="caution">
    <text evidence="8">The sequence shown here is derived from an EMBL/GenBank/DDBJ whole genome shotgun (WGS) entry which is preliminary data.</text>
</comment>
<evidence type="ECO:0000256" key="5">
    <source>
        <dbReference type="PROSITE-ProRule" id="PRU00176"/>
    </source>
</evidence>
<evidence type="ECO:0000259" key="7">
    <source>
        <dbReference type="PROSITE" id="PS50102"/>
    </source>
</evidence>
<keyword evidence="4" id="KW-0539">Nucleus</keyword>
<feature type="domain" description="RRM" evidence="7">
    <location>
        <begin position="320"/>
        <end position="407"/>
    </location>
</feature>
<dbReference type="InterPro" id="IPR051945">
    <property type="entry name" value="RRM_MRD1_RNA_proc_ribogen"/>
</dbReference>
<evidence type="ECO:0000313" key="8">
    <source>
        <dbReference type="EMBL" id="MDI1490570.1"/>
    </source>
</evidence>
<dbReference type="SUPFAM" id="SSF54928">
    <property type="entry name" value="RNA-binding domain, RBD"/>
    <property type="match status" value="3"/>
</dbReference>
<evidence type="ECO:0000256" key="2">
    <source>
        <dbReference type="ARBA" id="ARBA00022737"/>
    </source>
</evidence>
<dbReference type="GO" id="GO:0005730">
    <property type="term" value="C:nucleolus"/>
    <property type="evidence" value="ECO:0007669"/>
    <property type="project" value="TreeGrafter"/>
</dbReference>
<keyword evidence="3 5" id="KW-0694">RNA-binding</keyword>
<keyword evidence="9" id="KW-1185">Reference proteome</keyword>
<reference evidence="8" key="1">
    <citation type="journal article" date="2023" name="Genome Biol. Evol.">
        <title>First Whole Genome Sequence and Flow Cytometry Genome Size Data for the Lichen-Forming Fungus Ramalina farinacea (Ascomycota).</title>
        <authorList>
            <person name="Llewellyn T."/>
            <person name="Mian S."/>
            <person name="Hill R."/>
            <person name="Leitch I.J."/>
            <person name="Gaya E."/>
        </authorList>
    </citation>
    <scope>NUCLEOTIDE SEQUENCE</scope>
    <source>
        <strain evidence="8">LIQ254RAFAR</strain>
    </source>
</reference>
<dbReference type="InterPro" id="IPR012677">
    <property type="entry name" value="Nucleotide-bd_a/b_plait_sf"/>
</dbReference>
<evidence type="ECO:0000256" key="4">
    <source>
        <dbReference type="ARBA" id="ARBA00023242"/>
    </source>
</evidence>
<dbReference type="GO" id="GO:0003729">
    <property type="term" value="F:mRNA binding"/>
    <property type="evidence" value="ECO:0007669"/>
    <property type="project" value="TreeGrafter"/>
</dbReference>
<feature type="compositionally biased region" description="Basic and acidic residues" evidence="6">
    <location>
        <begin position="296"/>
        <end position="315"/>
    </location>
</feature>
<feature type="compositionally biased region" description="Basic and acidic residues" evidence="6">
    <location>
        <begin position="713"/>
        <end position="736"/>
    </location>
</feature>
<dbReference type="Pfam" id="PF00076">
    <property type="entry name" value="RRM_1"/>
    <property type="match status" value="3"/>
</dbReference>
<evidence type="ECO:0000313" key="9">
    <source>
        <dbReference type="Proteomes" id="UP001161017"/>
    </source>
</evidence>
<evidence type="ECO:0000256" key="3">
    <source>
        <dbReference type="ARBA" id="ARBA00022884"/>
    </source>
</evidence>
<dbReference type="AlphaFoldDB" id="A0AA43QQ69"/>
<gene>
    <name evidence="8" type="primary">NOP4</name>
    <name evidence="8" type="ORF">OHK93_001774</name>
</gene>
<dbReference type="InterPro" id="IPR000504">
    <property type="entry name" value="RRM_dom"/>
</dbReference>
<dbReference type="InterPro" id="IPR034808">
    <property type="entry name" value="Nop4p_RRM3"/>
</dbReference>
<feature type="domain" description="RRM" evidence="7">
    <location>
        <begin position="53"/>
        <end position="131"/>
    </location>
</feature>
<feature type="region of interest" description="Disordered" evidence="6">
    <location>
        <begin position="251"/>
        <end position="282"/>
    </location>
</feature>
<proteinExistence type="predicted"/>
<dbReference type="PANTHER" id="PTHR48039">
    <property type="entry name" value="RNA-BINDING MOTIF PROTEIN 14B"/>
    <property type="match status" value="1"/>
</dbReference>
<sequence>MSRLKRRRLTEQGQDQVTLVESENVGEQLARPSKHNDSTTVVEGEDEKPTGRATLFVRCLSESVTSDVLAQFFSHSFPTKHATVVVDPTTKKSRGFGFVTFADVDDARSAHQALQGAKLDGRNINLELAQPRYRRGGSPPTGSPNLLDRSSRSQLVQPAPRLIVRNLPWSIKSEDQLAKLFMSYGKIKHVNMPSKRQGLSPGFGFVLLRGRQNAEKALESMNGKEIEGRRIAVDWAVEKSIWDTLERDTTARGAKTDSNGSVKSEDGGDATPPIQATEGYAESVGSDVVIEATEENGTKEHNSESRLREFAASSDDHPDSTLFVRNLPFTANDEALSSHFAAFGSVRYARVVLDAATERSKGTGFVSFYNPEDADACLRKARRLQPLQGSQKPGARGDTIQVSRKSVLEDTNTDANGLFTLDGRVLQVTRAVDRAEATRLAFNNNDMRETRDRDRRRLYLLSEGNISSDDPRLAKLPQSEIRLREESAKQRQALIRSNPALHLSLTRLSVRNMPRKIDSKGLKLLARQAVVGFAQDVRNGVRRQLSREESTRGGPEMISSEKERKVKGKGIVKQAKVVFEGRDGGKVAEGSGAGRSRGYGFVEYSSHRWALMGLRWLNGHAVDPCTLASDASPSTVPDDMRKKRLVVEFAIENAQVVSRRQQNESKARERSKLVSEQREREGAPGRNKQWTADQLMARTRKGEKSSRPLKRKPGNEREEELGVERKQVSAEAEKAAKRQRIIGKKRNVRKLNRKG</sequence>
<evidence type="ECO:0000256" key="1">
    <source>
        <dbReference type="ARBA" id="ARBA00004123"/>
    </source>
</evidence>
<organism evidence="8 9">
    <name type="scientific">Ramalina farinacea</name>
    <dbReference type="NCBI Taxonomy" id="258253"/>
    <lineage>
        <taxon>Eukaryota</taxon>
        <taxon>Fungi</taxon>
        <taxon>Dikarya</taxon>
        <taxon>Ascomycota</taxon>
        <taxon>Pezizomycotina</taxon>
        <taxon>Lecanoromycetes</taxon>
        <taxon>OSLEUM clade</taxon>
        <taxon>Lecanoromycetidae</taxon>
        <taxon>Lecanorales</taxon>
        <taxon>Lecanorineae</taxon>
        <taxon>Ramalinaceae</taxon>
        <taxon>Ramalina</taxon>
    </lineage>
</organism>
<evidence type="ECO:0000256" key="6">
    <source>
        <dbReference type="SAM" id="MobiDB-lite"/>
    </source>
</evidence>
<comment type="subcellular location">
    <subcellularLocation>
        <location evidence="1">Nucleus</location>
    </subcellularLocation>
</comment>
<accession>A0AA43QQ69</accession>
<dbReference type="Proteomes" id="UP001161017">
    <property type="component" value="Unassembled WGS sequence"/>
</dbReference>
<feature type="region of interest" description="Disordered" evidence="6">
    <location>
        <begin position="25"/>
        <end position="48"/>
    </location>
</feature>
<feature type="region of interest" description="Disordered" evidence="6">
    <location>
        <begin position="294"/>
        <end position="315"/>
    </location>
</feature>
<feature type="compositionally biased region" description="Basic and acidic residues" evidence="6">
    <location>
        <begin position="661"/>
        <end position="683"/>
    </location>
</feature>
<feature type="domain" description="RRM" evidence="7">
    <location>
        <begin position="160"/>
        <end position="238"/>
    </location>
</feature>
<dbReference type="PROSITE" id="PS50102">
    <property type="entry name" value="RRM"/>
    <property type="match status" value="3"/>
</dbReference>
<dbReference type="PANTHER" id="PTHR48039:SF5">
    <property type="entry name" value="RNA-BINDING PROTEIN 28"/>
    <property type="match status" value="1"/>
</dbReference>